<name>A0A1E3H8N4_9HYPH</name>
<evidence type="ECO:0000256" key="3">
    <source>
        <dbReference type="SAM" id="MobiDB-lite"/>
    </source>
</evidence>
<dbReference type="SMART" id="SM00267">
    <property type="entry name" value="GGDEF"/>
    <property type="match status" value="1"/>
</dbReference>
<dbReference type="Pfam" id="PF00990">
    <property type="entry name" value="GGDEF"/>
    <property type="match status" value="1"/>
</dbReference>
<dbReference type="GO" id="GO:1902201">
    <property type="term" value="P:negative regulation of bacterial-type flagellum-dependent cell motility"/>
    <property type="evidence" value="ECO:0007669"/>
    <property type="project" value="TreeGrafter"/>
</dbReference>
<dbReference type="CDD" id="cd01949">
    <property type="entry name" value="GGDEF"/>
    <property type="match status" value="1"/>
</dbReference>
<dbReference type="GO" id="GO:0043709">
    <property type="term" value="P:cell adhesion involved in single-species biofilm formation"/>
    <property type="evidence" value="ECO:0007669"/>
    <property type="project" value="TreeGrafter"/>
</dbReference>
<dbReference type="AlphaFoldDB" id="A0A1E3H8N4"/>
<keyword evidence="6" id="KW-0808">Transferase</keyword>
<dbReference type="EC" id="2.7.7.65" evidence="1"/>
<organism evidence="6 7">
    <name type="scientific">Methylobrevis pamukkalensis</name>
    <dbReference type="NCBI Taxonomy" id="1439726"/>
    <lineage>
        <taxon>Bacteria</taxon>
        <taxon>Pseudomonadati</taxon>
        <taxon>Pseudomonadota</taxon>
        <taxon>Alphaproteobacteria</taxon>
        <taxon>Hyphomicrobiales</taxon>
        <taxon>Pleomorphomonadaceae</taxon>
        <taxon>Methylobrevis</taxon>
    </lineage>
</organism>
<evidence type="ECO:0000259" key="5">
    <source>
        <dbReference type="PROSITE" id="PS50887"/>
    </source>
</evidence>
<comment type="caution">
    <text evidence="6">The sequence shown here is derived from an EMBL/GenBank/DDBJ whole genome shotgun (WGS) entry which is preliminary data.</text>
</comment>
<dbReference type="Proteomes" id="UP000094622">
    <property type="component" value="Unassembled WGS sequence"/>
</dbReference>
<dbReference type="InterPro" id="IPR029787">
    <property type="entry name" value="Nucleotide_cyclase"/>
</dbReference>
<dbReference type="RefSeq" id="WP_069305882.1">
    <property type="nucleotide sequence ID" value="NZ_MCRJ01000012.1"/>
</dbReference>
<evidence type="ECO:0000256" key="4">
    <source>
        <dbReference type="SAM" id="Phobius"/>
    </source>
</evidence>
<dbReference type="PANTHER" id="PTHR45138">
    <property type="entry name" value="REGULATORY COMPONENTS OF SENSORY TRANSDUCTION SYSTEM"/>
    <property type="match status" value="1"/>
</dbReference>
<feature type="transmembrane region" description="Helical" evidence="4">
    <location>
        <begin position="21"/>
        <end position="47"/>
    </location>
</feature>
<dbReference type="PROSITE" id="PS50887">
    <property type="entry name" value="GGDEF"/>
    <property type="match status" value="1"/>
</dbReference>
<dbReference type="NCBIfam" id="TIGR00254">
    <property type="entry name" value="GGDEF"/>
    <property type="match status" value="1"/>
</dbReference>
<keyword evidence="6" id="KW-0548">Nucleotidyltransferase</keyword>
<keyword evidence="4" id="KW-0472">Membrane</keyword>
<dbReference type="GO" id="GO:0052621">
    <property type="term" value="F:diguanylate cyclase activity"/>
    <property type="evidence" value="ECO:0007669"/>
    <property type="project" value="UniProtKB-EC"/>
</dbReference>
<evidence type="ECO:0000313" key="7">
    <source>
        <dbReference type="Proteomes" id="UP000094622"/>
    </source>
</evidence>
<dbReference type="SUPFAM" id="SSF55073">
    <property type="entry name" value="Nucleotide cyclase"/>
    <property type="match status" value="1"/>
</dbReference>
<gene>
    <name evidence="6" type="primary">ydaM_1</name>
    <name evidence="6" type="ORF">A6302_00793</name>
</gene>
<proteinExistence type="predicted"/>
<dbReference type="Gene3D" id="3.30.70.270">
    <property type="match status" value="1"/>
</dbReference>
<reference evidence="6 7" key="1">
    <citation type="submission" date="2016-07" db="EMBL/GenBank/DDBJ databases">
        <title>Draft Genome Sequence of Methylobrevis pamukkalensis PK2.</title>
        <authorList>
            <person name="Vasilenko O.V."/>
            <person name="Doronina N.V."/>
            <person name="Shmareva M.N."/>
            <person name="Tarlachkov S.V."/>
            <person name="Mustakhimov I."/>
            <person name="Trotsenko Y.A."/>
        </authorList>
    </citation>
    <scope>NUCLEOTIDE SEQUENCE [LARGE SCALE GENOMIC DNA]</scope>
    <source>
        <strain evidence="6 7">PK2</strain>
    </source>
</reference>
<dbReference type="InterPro" id="IPR000160">
    <property type="entry name" value="GGDEF_dom"/>
</dbReference>
<keyword evidence="7" id="KW-1185">Reference proteome</keyword>
<evidence type="ECO:0000256" key="1">
    <source>
        <dbReference type="ARBA" id="ARBA00012528"/>
    </source>
</evidence>
<dbReference type="GO" id="GO:0005886">
    <property type="term" value="C:plasma membrane"/>
    <property type="evidence" value="ECO:0007669"/>
    <property type="project" value="TreeGrafter"/>
</dbReference>
<feature type="region of interest" description="Disordered" evidence="3">
    <location>
        <begin position="249"/>
        <end position="296"/>
    </location>
</feature>
<accession>A0A1E3H8N4</accession>
<dbReference type="EMBL" id="MCRJ01000012">
    <property type="protein sequence ID" value="ODN71861.1"/>
    <property type="molecule type" value="Genomic_DNA"/>
</dbReference>
<sequence length="296" mass="31874">MKDMSVGAAPGVRLRIWPKTLGLSLLSILASILVTLALEAVFVRPFFPGMNLYIGAGIAAGVSAMLATPTIYVFLRMQARLKSLYGRVEQLAMADDLTGLMNRRCFVQTAERDFVVPGLPVGALLIDIDRFKSINDRFGHACGDAVLMRVARAIAEAAGEGRLAARLGGEEFIVLGAALSETEALALAERVRAAVARQRIVFGTDVLSVTVSIGVALAADDYTLSALMSQADLALYDAKRDAATRWCPTGRRWPSPHSRAVPAGRRRLKAPPRNRWAAPEAEPTRPPRDRRGRGGG</sequence>
<dbReference type="InterPro" id="IPR050469">
    <property type="entry name" value="Diguanylate_Cyclase"/>
</dbReference>
<protein>
    <recommendedName>
        <fullName evidence="1">diguanylate cyclase</fullName>
        <ecNumber evidence="1">2.7.7.65</ecNumber>
    </recommendedName>
</protein>
<evidence type="ECO:0000256" key="2">
    <source>
        <dbReference type="ARBA" id="ARBA00034247"/>
    </source>
</evidence>
<dbReference type="PANTHER" id="PTHR45138:SF9">
    <property type="entry name" value="DIGUANYLATE CYCLASE DGCM-RELATED"/>
    <property type="match status" value="1"/>
</dbReference>
<comment type="catalytic activity">
    <reaction evidence="2">
        <text>2 GTP = 3',3'-c-di-GMP + 2 diphosphate</text>
        <dbReference type="Rhea" id="RHEA:24898"/>
        <dbReference type="ChEBI" id="CHEBI:33019"/>
        <dbReference type="ChEBI" id="CHEBI:37565"/>
        <dbReference type="ChEBI" id="CHEBI:58805"/>
        <dbReference type="EC" id="2.7.7.65"/>
    </reaction>
</comment>
<evidence type="ECO:0000313" key="6">
    <source>
        <dbReference type="EMBL" id="ODN71861.1"/>
    </source>
</evidence>
<keyword evidence="4" id="KW-1133">Transmembrane helix</keyword>
<keyword evidence="4" id="KW-0812">Transmembrane</keyword>
<feature type="domain" description="GGDEF" evidence="5">
    <location>
        <begin position="119"/>
        <end position="251"/>
    </location>
</feature>
<feature type="transmembrane region" description="Helical" evidence="4">
    <location>
        <begin position="53"/>
        <end position="75"/>
    </location>
</feature>
<dbReference type="OrthoDB" id="9812260at2"/>
<dbReference type="InterPro" id="IPR043128">
    <property type="entry name" value="Rev_trsase/Diguanyl_cyclase"/>
</dbReference>